<dbReference type="EMBL" id="JALLPJ020000179">
    <property type="protein sequence ID" value="KAL3799652.1"/>
    <property type="molecule type" value="Genomic_DNA"/>
</dbReference>
<keyword evidence="2" id="KW-1185">Reference proteome</keyword>
<evidence type="ECO:0000313" key="1">
    <source>
        <dbReference type="EMBL" id="KAL3799652.1"/>
    </source>
</evidence>
<accession>A0ABD3QHY1</accession>
<evidence type="ECO:0000313" key="2">
    <source>
        <dbReference type="Proteomes" id="UP001530400"/>
    </source>
</evidence>
<name>A0ABD3QHY1_9STRA</name>
<dbReference type="AlphaFoldDB" id="A0ABD3QHY1"/>
<gene>
    <name evidence="1" type="ORF">ACHAWO_003195</name>
</gene>
<comment type="caution">
    <text evidence="1">The sequence shown here is derived from an EMBL/GenBank/DDBJ whole genome shotgun (WGS) entry which is preliminary data.</text>
</comment>
<protein>
    <submittedName>
        <fullName evidence="1">Uncharacterized protein</fullName>
    </submittedName>
</protein>
<dbReference type="Proteomes" id="UP001530400">
    <property type="component" value="Unassembled WGS sequence"/>
</dbReference>
<sequence length="253" mass="28594">MHLSIQVNAQLSLRVDFDRVTLRVTNPLTNMLVRYDGFCSDSSNTNFFSYDIVATNINTADDCVTECPTDNGHFNGFTWVLGPSSLDIGDFTESICLCQFSGTTPEDLDYNNADAFGEINDIKANPWSDMIHSAGEGHCYKYLYPDWHGDNVECLRDGEEPDYMRQNTAAFMYSTRADCCEEHYSDIYDNGMGVSKVQANEWYPDWSPGMQSKDTCKKDGNAPTYVVLDPGKFVAALVSFVYERRYVDARYVT</sequence>
<reference evidence="1 2" key="1">
    <citation type="submission" date="2024-10" db="EMBL/GenBank/DDBJ databases">
        <title>Updated reference genomes for cyclostephanoid diatoms.</title>
        <authorList>
            <person name="Roberts W.R."/>
            <person name="Alverson A.J."/>
        </authorList>
    </citation>
    <scope>NUCLEOTIDE SEQUENCE [LARGE SCALE GENOMIC DNA]</scope>
    <source>
        <strain evidence="1 2">AJA010-31</strain>
    </source>
</reference>
<organism evidence="1 2">
    <name type="scientific">Cyclotella atomus</name>
    <dbReference type="NCBI Taxonomy" id="382360"/>
    <lineage>
        <taxon>Eukaryota</taxon>
        <taxon>Sar</taxon>
        <taxon>Stramenopiles</taxon>
        <taxon>Ochrophyta</taxon>
        <taxon>Bacillariophyta</taxon>
        <taxon>Coscinodiscophyceae</taxon>
        <taxon>Thalassiosirophycidae</taxon>
        <taxon>Stephanodiscales</taxon>
        <taxon>Stephanodiscaceae</taxon>
        <taxon>Cyclotella</taxon>
    </lineage>
</organism>
<proteinExistence type="predicted"/>